<evidence type="ECO:0000256" key="2">
    <source>
        <dbReference type="ARBA" id="ARBA00023125"/>
    </source>
</evidence>
<comment type="caution">
    <text evidence="5">The sequence shown here is derived from an EMBL/GenBank/DDBJ whole genome shotgun (WGS) entry which is preliminary data.</text>
</comment>
<protein>
    <submittedName>
        <fullName evidence="5">AraC family transcriptional regulator</fullName>
    </submittedName>
</protein>
<name>A0AAW5R217_9HYPH</name>
<evidence type="ECO:0000313" key="6">
    <source>
        <dbReference type="Proteomes" id="UP001320898"/>
    </source>
</evidence>
<gene>
    <name evidence="5" type="ORF">MUB46_12045</name>
</gene>
<dbReference type="Pfam" id="PF02311">
    <property type="entry name" value="AraC_binding"/>
    <property type="match status" value="1"/>
</dbReference>
<dbReference type="InterPro" id="IPR050204">
    <property type="entry name" value="AraC_XylS_family_regulators"/>
</dbReference>
<evidence type="ECO:0000256" key="3">
    <source>
        <dbReference type="ARBA" id="ARBA00023163"/>
    </source>
</evidence>
<dbReference type="Pfam" id="PF12833">
    <property type="entry name" value="HTH_18"/>
    <property type="match status" value="1"/>
</dbReference>
<evidence type="ECO:0000259" key="4">
    <source>
        <dbReference type="PROSITE" id="PS01124"/>
    </source>
</evidence>
<evidence type="ECO:0000256" key="1">
    <source>
        <dbReference type="ARBA" id="ARBA00023015"/>
    </source>
</evidence>
<dbReference type="SMART" id="SM00342">
    <property type="entry name" value="HTH_ARAC"/>
    <property type="match status" value="1"/>
</dbReference>
<dbReference type="InterPro" id="IPR014710">
    <property type="entry name" value="RmlC-like_jellyroll"/>
</dbReference>
<dbReference type="AlphaFoldDB" id="A0AAW5R217"/>
<dbReference type="Proteomes" id="UP001320898">
    <property type="component" value="Unassembled WGS sequence"/>
</dbReference>
<dbReference type="PANTHER" id="PTHR46796">
    <property type="entry name" value="HTH-TYPE TRANSCRIPTIONAL ACTIVATOR RHAS-RELATED"/>
    <property type="match status" value="1"/>
</dbReference>
<dbReference type="InterPro" id="IPR018060">
    <property type="entry name" value="HTH_AraC"/>
</dbReference>
<keyword evidence="2" id="KW-0238">DNA-binding</keyword>
<dbReference type="Gene3D" id="1.10.10.60">
    <property type="entry name" value="Homeodomain-like"/>
    <property type="match status" value="1"/>
</dbReference>
<dbReference type="InterPro" id="IPR037923">
    <property type="entry name" value="HTH-like"/>
</dbReference>
<sequence length="288" mass="31288">MTALSERGLDAGDSARYWRAPRYGGLECLAARFFSHRYAPHTHDTYVVGAIVAGCETFVLRGERRYGRPGDLCFVHPGDVHDGEPYGDGYAYRMSYPSVDLLREIACELTGRETCATPFFPEPVVNDPDGTARFVAAHKGLGGSDLLYSDERFVSVMAMILSRHARLGDPAPVGTERGPVRRAQDYLDAHYAESIDLPTLAGVAGVSRFHLIRAFRKETGLTPYAWLADRRIKAARGLLAGGRTPGAVALDCGFADQSHLTRAFKARVGVTPARFRAAALDIAGQDAA</sequence>
<keyword evidence="1" id="KW-0805">Transcription regulation</keyword>
<dbReference type="PANTHER" id="PTHR46796:SF2">
    <property type="entry name" value="TRANSCRIPTIONAL REGULATORY PROTEIN"/>
    <property type="match status" value="1"/>
</dbReference>
<dbReference type="SUPFAM" id="SSF46689">
    <property type="entry name" value="Homeodomain-like"/>
    <property type="match status" value="2"/>
</dbReference>
<dbReference type="SUPFAM" id="SSF51215">
    <property type="entry name" value="Regulatory protein AraC"/>
    <property type="match status" value="1"/>
</dbReference>
<proteinExistence type="predicted"/>
<accession>A0AAW5R217</accession>
<dbReference type="PROSITE" id="PS01124">
    <property type="entry name" value="HTH_ARAC_FAMILY_2"/>
    <property type="match status" value="1"/>
</dbReference>
<dbReference type="EMBL" id="JALIDZ010000005">
    <property type="protein sequence ID" value="MCT8972590.1"/>
    <property type="molecule type" value="Genomic_DNA"/>
</dbReference>
<dbReference type="GO" id="GO:0043565">
    <property type="term" value="F:sequence-specific DNA binding"/>
    <property type="evidence" value="ECO:0007669"/>
    <property type="project" value="InterPro"/>
</dbReference>
<feature type="domain" description="HTH araC/xylS-type" evidence="4">
    <location>
        <begin position="181"/>
        <end position="278"/>
    </location>
</feature>
<dbReference type="InterPro" id="IPR009057">
    <property type="entry name" value="Homeodomain-like_sf"/>
</dbReference>
<dbReference type="RefSeq" id="WP_261616172.1">
    <property type="nucleotide sequence ID" value="NZ_JALIDZ010000005.1"/>
</dbReference>
<evidence type="ECO:0000313" key="5">
    <source>
        <dbReference type="EMBL" id="MCT8972590.1"/>
    </source>
</evidence>
<reference evidence="5 6" key="1">
    <citation type="submission" date="2022-04" db="EMBL/GenBank/DDBJ databases">
        <authorList>
            <person name="Ye Y.-Q."/>
            <person name="Du Z.-J."/>
        </authorList>
    </citation>
    <scope>NUCLEOTIDE SEQUENCE [LARGE SCALE GENOMIC DNA]</scope>
    <source>
        <strain evidence="5 6">A6E488</strain>
    </source>
</reference>
<keyword evidence="6" id="KW-1185">Reference proteome</keyword>
<keyword evidence="3" id="KW-0804">Transcription</keyword>
<dbReference type="InterPro" id="IPR003313">
    <property type="entry name" value="AraC-bd"/>
</dbReference>
<dbReference type="GO" id="GO:0003700">
    <property type="term" value="F:DNA-binding transcription factor activity"/>
    <property type="evidence" value="ECO:0007669"/>
    <property type="project" value="InterPro"/>
</dbReference>
<organism evidence="5 6">
    <name type="scientific">Microbaculum marinisediminis</name>
    <dbReference type="NCBI Taxonomy" id="2931392"/>
    <lineage>
        <taxon>Bacteria</taxon>
        <taxon>Pseudomonadati</taxon>
        <taxon>Pseudomonadota</taxon>
        <taxon>Alphaproteobacteria</taxon>
        <taxon>Hyphomicrobiales</taxon>
        <taxon>Tepidamorphaceae</taxon>
        <taxon>Microbaculum</taxon>
    </lineage>
</organism>
<dbReference type="Gene3D" id="2.60.120.10">
    <property type="entry name" value="Jelly Rolls"/>
    <property type="match status" value="1"/>
</dbReference>